<reference evidence="3" key="1">
    <citation type="journal article" date="2023" name="Commun. Biol.">
        <title>Genome analysis of Parmales, the sister group of diatoms, reveals the evolutionary specialization of diatoms from phago-mixotrophs to photoautotrophs.</title>
        <authorList>
            <person name="Ban H."/>
            <person name="Sato S."/>
            <person name="Yoshikawa S."/>
            <person name="Yamada K."/>
            <person name="Nakamura Y."/>
            <person name="Ichinomiya M."/>
            <person name="Sato N."/>
            <person name="Blanc-Mathieu R."/>
            <person name="Endo H."/>
            <person name="Kuwata A."/>
            <person name="Ogata H."/>
        </authorList>
    </citation>
    <scope>NUCLEOTIDE SEQUENCE [LARGE SCALE GENOMIC DNA]</scope>
    <source>
        <strain evidence="3">NIES 3699</strain>
    </source>
</reference>
<evidence type="ECO:0000256" key="1">
    <source>
        <dbReference type="SAM" id="MobiDB-lite"/>
    </source>
</evidence>
<name>A0A9W7CJW0_9STRA</name>
<dbReference type="SUPFAM" id="SSF51197">
    <property type="entry name" value="Clavaminate synthase-like"/>
    <property type="match status" value="1"/>
</dbReference>
<gene>
    <name evidence="2" type="ORF">TrVE_jg12769</name>
</gene>
<keyword evidence="3" id="KW-1185">Reference proteome</keyword>
<dbReference type="EMBL" id="BRXX01000340">
    <property type="protein sequence ID" value="GMI05969.1"/>
    <property type="molecule type" value="Genomic_DNA"/>
</dbReference>
<comment type="caution">
    <text evidence="2">The sequence shown here is derived from an EMBL/GenBank/DDBJ whole genome shotgun (WGS) entry which is preliminary data.</text>
</comment>
<protein>
    <submittedName>
        <fullName evidence="2">Uncharacterized protein</fullName>
    </submittedName>
</protein>
<organism evidence="2 3">
    <name type="scientific">Triparma verrucosa</name>
    <dbReference type="NCBI Taxonomy" id="1606542"/>
    <lineage>
        <taxon>Eukaryota</taxon>
        <taxon>Sar</taxon>
        <taxon>Stramenopiles</taxon>
        <taxon>Ochrophyta</taxon>
        <taxon>Bolidophyceae</taxon>
        <taxon>Parmales</taxon>
        <taxon>Triparmaceae</taxon>
        <taxon>Triparma</taxon>
    </lineage>
</organism>
<dbReference type="Proteomes" id="UP001165160">
    <property type="component" value="Unassembled WGS sequence"/>
</dbReference>
<proteinExistence type="predicted"/>
<feature type="region of interest" description="Disordered" evidence="1">
    <location>
        <begin position="143"/>
        <end position="163"/>
    </location>
</feature>
<evidence type="ECO:0000313" key="3">
    <source>
        <dbReference type="Proteomes" id="UP001165160"/>
    </source>
</evidence>
<dbReference type="AlphaFoldDB" id="A0A9W7CJW0"/>
<accession>A0A9W7CJW0</accession>
<evidence type="ECO:0000313" key="2">
    <source>
        <dbReference type="EMBL" id="GMI05969.1"/>
    </source>
</evidence>
<sequence>MEDVPPHDFMGAPWPPPQSDLDLISTIPDHLKCTRTFKYDAQKYPFRKIVASIVCPDHPLDKLEKLHEGEEFVERIGKKNANLPQHGGRTVFSKRWRSRENACPELADEFRTTLGLFVEEIVAPLLYADEEVATMASNPPTLFQRSPTFRAHMPGTDRANGHRHRDYTYKRQPTEINVWLPVTGPIFASNGLYAESVPDANDFQAFSSEGDGMAILFWGNQLSHYSLPNTTDVSRISIDFRVIRGDLFIEDYIAPYVKDGHARFRRGGNYTDLEEERRWRIEHNK</sequence>